<reference evidence="8" key="1">
    <citation type="submission" date="2013-09" db="EMBL/GenBank/DDBJ databases">
        <title>Corchorus olitorius genome sequencing.</title>
        <authorList>
            <person name="Alam M."/>
            <person name="Haque M.S."/>
            <person name="Islam M.S."/>
            <person name="Emdad E.M."/>
            <person name="Islam M.M."/>
            <person name="Ahmed B."/>
            <person name="Halim A."/>
            <person name="Hossen Q.M.M."/>
            <person name="Hossain M.Z."/>
            <person name="Ahmed R."/>
            <person name="Khan M.M."/>
            <person name="Islam R."/>
            <person name="Rashid M.M."/>
            <person name="Khan S.A."/>
            <person name="Rahman M.S."/>
            <person name="Alam M."/>
            <person name="Yahiya A.S."/>
            <person name="Khan M.S."/>
            <person name="Azam M.S."/>
            <person name="Haque T."/>
            <person name="Lashkar M.Z.H."/>
            <person name="Akhand A.I."/>
            <person name="Morshed G."/>
            <person name="Roy S."/>
            <person name="Uddin K.S."/>
            <person name="Rabeya T."/>
            <person name="Hossain A.S."/>
            <person name="Chowdhury A."/>
            <person name="Snigdha A.R."/>
            <person name="Mortoza M.S."/>
            <person name="Matin S.A."/>
            <person name="Hoque S.M.E."/>
            <person name="Islam M.K."/>
            <person name="Roy D.K."/>
            <person name="Haider R."/>
            <person name="Moosa M.M."/>
            <person name="Elias S.M."/>
            <person name="Hasan A.M."/>
            <person name="Jahan S."/>
            <person name="Shafiuddin M."/>
            <person name="Mahmood N."/>
            <person name="Shommy N.S."/>
        </authorList>
    </citation>
    <scope>NUCLEOTIDE SEQUENCE [LARGE SCALE GENOMIC DNA]</scope>
    <source>
        <strain evidence="8">cv. O-4</strain>
    </source>
</reference>
<dbReference type="InterPro" id="IPR045272">
    <property type="entry name" value="ANXUR1/2-like"/>
</dbReference>
<dbReference type="Gene3D" id="3.30.200.20">
    <property type="entry name" value="Phosphorylase Kinase, domain 1"/>
    <property type="match status" value="1"/>
</dbReference>
<name>A0A1R3H5E9_9ROSI</name>
<dbReference type="AlphaFoldDB" id="A0A1R3H5E9"/>
<keyword evidence="5" id="KW-0067">ATP-binding</keyword>
<evidence type="ECO:0000259" key="6">
    <source>
        <dbReference type="PROSITE" id="PS50011"/>
    </source>
</evidence>
<evidence type="ECO:0000256" key="4">
    <source>
        <dbReference type="ARBA" id="ARBA00022777"/>
    </source>
</evidence>
<accession>A0A1R3H5E9</accession>
<dbReference type="GO" id="GO:0004714">
    <property type="term" value="F:transmembrane receptor protein tyrosine kinase activity"/>
    <property type="evidence" value="ECO:0007669"/>
    <property type="project" value="InterPro"/>
</dbReference>
<comment type="caution">
    <text evidence="7">The sequence shown here is derived from an EMBL/GenBank/DDBJ whole genome shotgun (WGS) entry which is preliminary data.</text>
</comment>
<evidence type="ECO:0000256" key="2">
    <source>
        <dbReference type="ARBA" id="ARBA00022679"/>
    </source>
</evidence>
<dbReference type="SUPFAM" id="SSF56112">
    <property type="entry name" value="Protein kinase-like (PK-like)"/>
    <property type="match status" value="1"/>
</dbReference>
<dbReference type="InterPro" id="IPR000719">
    <property type="entry name" value="Prot_kinase_dom"/>
</dbReference>
<dbReference type="Pfam" id="PF07714">
    <property type="entry name" value="PK_Tyr_Ser-Thr"/>
    <property type="match status" value="1"/>
</dbReference>
<dbReference type="EMBL" id="AWUE01020828">
    <property type="protein sequence ID" value="OMO65490.1"/>
    <property type="molecule type" value="Genomic_DNA"/>
</dbReference>
<keyword evidence="8" id="KW-1185">Reference proteome</keyword>
<dbReference type="GO" id="GO:0005886">
    <property type="term" value="C:plasma membrane"/>
    <property type="evidence" value="ECO:0007669"/>
    <property type="project" value="TreeGrafter"/>
</dbReference>
<protein>
    <recommendedName>
        <fullName evidence="6">Protein kinase domain-containing protein</fullName>
    </recommendedName>
</protein>
<evidence type="ECO:0000256" key="1">
    <source>
        <dbReference type="ARBA" id="ARBA00022527"/>
    </source>
</evidence>
<evidence type="ECO:0000256" key="3">
    <source>
        <dbReference type="ARBA" id="ARBA00022741"/>
    </source>
</evidence>
<keyword evidence="1" id="KW-0723">Serine/threonine-protein kinase</keyword>
<feature type="domain" description="Protein kinase" evidence="6">
    <location>
        <begin position="60"/>
        <end position="341"/>
    </location>
</feature>
<dbReference type="GO" id="GO:0009506">
    <property type="term" value="C:plasmodesma"/>
    <property type="evidence" value="ECO:0007669"/>
    <property type="project" value="TreeGrafter"/>
</dbReference>
<dbReference type="STRING" id="93759.A0A1R3H5E9"/>
<dbReference type="PROSITE" id="PS50011">
    <property type="entry name" value="PROTEIN_KINASE_DOM"/>
    <property type="match status" value="1"/>
</dbReference>
<sequence length="393" mass="45061">MPKCYPWRFNLRLWKFRKVSQQTDEHEEKANSDSSKCSALPDDICRRFSLSEIKAATHNFNPNLIIGAGFGYVYRATIDDGNNGTKAVAVKRYEDGFLSENVTKFFRNEVIRLCQLRHPNLVTLVGFCDEQNEMIVVYEFMSGGTLSGHLYGYVHLSWKQRLEICIGAARGLHYLHTGAKYPLFHGHIKSLNILLDENLTPKLSGFAFSKMGNRGNSKASLVRQDSRVLGTYGYMAPEYESSLEVTEKSEVYSFGIILFEVLFGRRAFDATLPENEQLILDWASEYIRKGTVYQIIDPYLKGRIAPESFKKYLEIACSCVCYDRNERPAMGEVEVTLELALELQQEANRPELDGIYHPGEFMYGELSFSIPNAYFDLLRRHFDGHRQNILLGW</sequence>
<dbReference type="InterPro" id="IPR001245">
    <property type="entry name" value="Ser-Thr/Tyr_kinase_cat_dom"/>
</dbReference>
<dbReference type="Gene3D" id="1.10.510.10">
    <property type="entry name" value="Transferase(Phosphotransferase) domain 1"/>
    <property type="match status" value="1"/>
</dbReference>
<organism evidence="7 8">
    <name type="scientific">Corchorus olitorius</name>
    <dbReference type="NCBI Taxonomy" id="93759"/>
    <lineage>
        <taxon>Eukaryota</taxon>
        <taxon>Viridiplantae</taxon>
        <taxon>Streptophyta</taxon>
        <taxon>Embryophyta</taxon>
        <taxon>Tracheophyta</taxon>
        <taxon>Spermatophyta</taxon>
        <taxon>Magnoliopsida</taxon>
        <taxon>eudicotyledons</taxon>
        <taxon>Gunneridae</taxon>
        <taxon>Pentapetalae</taxon>
        <taxon>rosids</taxon>
        <taxon>malvids</taxon>
        <taxon>Malvales</taxon>
        <taxon>Malvaceae</taxon>
        <taxon>Grewioideae</taxon>
        <taxon>Apeibeae</taxon>
        <taxon>Corchorus</taxon>
    </lineage>
</organism>
<evidence type="ECO:0000256" key="5">
    <source>
        <dbReference type="ARBA" id="ARBA00022840"/>
    </source>
</evidence>
<evidence type="ECO:0000313" key="7">
    <source>
        <dbReference type="EMBL" id="OMO65490.1"/>
    </source>
</evidence>
<dbReference type="GO" id="GO:0005524">
    <property type="term" value="F:ATP binding"/>
    <property type="evidence" value="ECO:0007669"/>
    <property type="project" value="UniProtKB-KW"/>
</dbReference>
<dbReference type="OrthoDB" id="4062651at2759"/>
<proteinExistence type="predicted"/>
<evidence type="ECO:0000313" key="8">
    <source>
        <dbReference type="Proteomes" id="UP000187203"/>
    </source>
</evidence>
<dbReference type="PANTHER" id="PTHR27003">
    <property type="entry name" value="OS07G0166700 PROTEIN"/>
    <property type="match status" value="1"/>
</dbReference>
<dbReference type="FunFam" id="3.30.200.20:FF:000039">
    <property type="entry name" value="receptor-like protein kinase FERONIA"/>
    <property type="match status" value="1"/>
</dbReference>
<dbReference type="InterPro" id="IPR011009">
    <property type="entry name" value="Kinase-like_dom_sf"/>
</dbReference>
<dbReference type="Proteomes" id="UP000187203">
    <property type="component" value="Unassembled WGS sequence"/>
</dbReference>
<dbReference type="GO" id="GO:0004674">
    <property type="term" value="F:protein serine/threonine kinase activity"/>
    <property type="evidence" value="ECO:0007669"/>
    <property type="project" value="UniProtKB-KW"/>
</dbReference>
<dbReference type="PANTHER" id="PTHR27003:SF278">
    <property type="entry name" value="RECEPTOR-LIKE PROTEIN KINASE ANXUR2"/>
    <property type="match status" value="1"/>
</dbReference>
<keyword evidence="4" id="KW-0418">Kinase</keyword>
<keyword evidence="2" id="KW-0808">Transferase</keyword>
<gene>
    <name evidence="7" type="ORF">COLO4_31160</name>
</gene>
<keyword evidence="3" id="KW-0547">Nucleotide-binding</keyword>